<dbReference type="SUPFAM" id="SSF55874">
    <property type="entry name" value="ATPase domain of HSP90 chaperone/DNA topoisomerase II/histidine kinase"/>
    <property type="match status" value="1"/>
</dbReference>
<gene>
    <name evidence="3" type="ORF">SAMN05421818_10861</name>
</gene>
<dbReference type="Pfam" id="PF06580">
    <property type="entry name" value="His_kinase"/>
    <property type="match status" value="1"/>
</dbReference>
<sequence length="984" mass="112766">MRNILAIYFFFVSVISFAQGIVTKQYTIDNGLIANDVRALCVDSKGVLWIGSRSGLAQKIQGNIKPNEDAAEYRYTNISDILEDAEGNMWIGSYGQGVLFRGKEEKRIITKKDGLLSDRIRKIFSYKNVIYVATSEGVSVIHKNSFKIVNPSFEKSLQHPFEVSGFFEFDGIIYLTTINDGVFTINNNKLIKVDDQRRIFAVHQKDGLVFYGCQTGLFVKDFKKKQLVAQIEIPSIRDIQEVNNQVYFVSANVYESGGGVFRWDGESLEEITKVFGIDATDLYSISLDEKNDFLYLGTKSQGLFQVDLFSPLMHNSSVGHVMALGELDRRVFIFSEEGLIITQDDKEIKKVALSVFKSYQEQHYKKYSDIATISNHFFEIDYNLKAENIVFYKAVKNKNDLWVSTNIGIYKLDRNGYIMSYYPIHTYEYGFYKNNLVETNPYGGVRIYRNLDKMDYDYHFRIESINIPRDVIDIAHTTNKMFFAGALDGLYVYEDGKFTSLKGNGLFAESRLKELAVGDNDVLYVATDFNDIYGLETKSGQYEVVKFIPNSEINGSSINLLEFADKKLFIGTNKGLTVIENDNKFFFNKEQGFGRGEITSDLLLGNLLYIGSGKGLSTLDVSYFKKKNISLQVSISKIVINGVEKSKEGKPYYDIKMLELKANQNNLQIGFDVLGAKFPDKLHFQYRLKPSENWVNVKSNRLDLHYLQSGIYPIDIKIYDYDSGSELIYPLLLLDIQAPFYTKLWFYIVATLVVIGIFYLIYKARLVQIQKEEAVKRKKFEYEKRLAEVKLMSVRSQFNSHFIFNVLSSIQYYILKEEVDDALYYLDCFAKLIRKTLTISSKERITLKEECEYLKDYVLIENMRLDGRVTFSVEEVDEGVSAILLPPMLLQPFVENSLIHAFPKSVESPQIRIVITKQNKDVIINIIDNGIGIASQSKSTHESHGMNIVRERMSLIQEYLDEDLTIERTTEGTVVKLILKGVII</sequence>
<proteinExistence type="predicted"/>
<evidence type="ECO:0000313" key="4">
    <source>
        <dbReference type="Proteomes" id="UP000243588"/>
    </source>
</evidence>
<accession>A0A1G8DTW0</accession>
<keyword evidence="1" id="KW-0472">Membrane</keyword>
<dbReference type="Gene3D" id="2.130.10.10">
    <property type="entry name" value="YVTN repeat-like/Quinoprotein amine dehydrogenase"/>
    <property type="match status" value="2"/>
</dbReference>
<dbReference type="InterPro" id="IPR015943">
    <property type="entry name" value="WD40/YVTN_repeat-like_dom_sf"/>
</dbReference>
<dbReference type="InterPro" id="IPR011110">
    <property type="entry name" value="Reg_prop"/>
</dbReference>
<organism evidence="3 4">
    <name type="scientific">Myroides phaeus</name>
    <dbReference type="NCBI Taxonomy" id="702745"/>
    <lineage>
        <taxon>Bacteria</taxon>
        <taxon>Pseudomonadati</taxon>
        <taxon>Bacteroidota</taxon>
        <taxon>Flavobacteriia</taxon>
        <taxon>Flavobacteriales</taxon>
        <taxon>Flavobacteriaceae</taxon>
        <taxon>Myroides</taxon>
    </lineage>
</organism>
<name>A0A1G8DTW0_9FLAO</name>
<dbReference type="PANTHER" id="PTHR34220">
    <property type="entry name" value="SENSOR HISTIDINE KINASE YPDA"/>
    <property type="match status" value="1"/>
</dbReference>
<dbReference type="InterPro" id="IPR010559">
    <property type="entry name" value="Sig_transdc_His_kin_internal"/>
</dbReference>
<dbReference type="GO" id="GO:0016020">
    <property type="term" value="C:membrane"/>
    <property type="evidence" value="ECO:0007669"/>
    <property type="project" value="InterPro"/>
</dbReference>
<dbReference type="Proteomes" id="UP000243588">
    <property type="component" value="Unassembled WGS sequence"/>
</dbReference>
<evidence type="ECO:0000256" key="1">
    <source>
        <dbReference type="SAM" id="Phobius"/>
    </source>
</evidence>
<dbReference type="InterPro" id="IPR011047">
    <property type="entry name" value="Quinoprotein_ADH-like_sf"/>
</dbReference>
<dbReference type="EMBL" id="FNDQ01000008">
    <property type="protein sequence ID" value="SDH61107.1"/>
    <property type="molecule type" value="Genomic_DNA"/>
</dbReference>
<reference evidence="4" key="1">
    <citation type="submission" date="2016-10" db="EMBL/GenBank/DDBJ databases">
        <authorList>
            <person name="Varghese N."/>
            <person name="Submissions S."/>
        </authorList>
    </citation>
    <scope>NUCLEOTIDE SEQUENCE [LARGE SCALE GENOMIC DNA]</scope>
    <source>
        <strain evidence="4">DSM 23313</strain>
    </source>
</reference>
<dbReference type="STRING" id="702745.SAMN05421818_10861"/>
<protein>
    <recommendedName>
        <fullName evidence="2">Signal transduction histidine kinase internal region domain-containing protein</fullName>
    </recommendedName>
</protein>
<dbReference type="InterPro" id="IPR050640">
    <property type="entry name" value="Bact_2-comp_sensor_kinase"/>
</dbReference>
<keyword evidence="1" id="KW-0812">Transmembrane</keyword>
<dbReference type="InterPro" id="IPR013783">
    <property type="entry name" value="Ig-like_fold"/>
</dbReference>
<dbReference type="Gene3D" id="3.30.565.10">
    <property type="entry name" value="Histidine kinase-like ATPase, C-terminal domain"/>
    <property type="match status" value="1"/>
</dbReference>
<dbReference type="Gene3D" id="2.60.40.10">
    <property type="entry name" value="Immunoglobulins"/>
    <property type="match status" value="1"/>
</dbReference>
<feature type="transmembrane region" description="Helical" evidence="1">
    <location>
        <begin position="744"/>
        <end position="762"/>
    </location>
</feature>
<evidence type="ECO:0000259" key="2">
    <source>
        <dbReference type="Pfam" id="PF06580"/>
    </source>
</evidence>
<evidence type="ECO:0000313" key="3">
    <source>
        <dbReference type="EMBL" id="SDH61107.1"/>
    </source>
</evidence>
<dbReference type="PANTHER" id="PTHR34220:SF7">
    <property type="entry name" value="SENSOR HISTIDINE KINASE YPDA"/>
    <property type="match status" value="1"/>
</dbReference>
<dbReference type="GO" id="GO:0000155">
    <property type="term" value="F:phosphorelay sensor kinase activity"/>
    <property type="evidence" value="ECO:0007669"/>
    <property type="project" value="InterPro"/>
</dbReference>
<dbReference type="InterPro" id="IPR036890">
    <property type="entry name" value="HATPase_C_sf"/>
</dbReference>
<dbReference type="Pfam" id="PF07494">
    <property type="entry name" value="Reg_prop"/>
    <property type="match status" value="2"/>
</dbReference>
<keyword evidence="4" id="KW-1185">Reference proteome</keyword>
<dbReference type="SUPFAM" id="SSF50998">
    <property type="entry name" value="Quinoprotein alcohol dehydrogenase-like"/>
    <property type="match status" value="1"/>
</dbReference>
<dbReference type="RefSeq" id="WP_090407540.1">
    <property type="nucleotide sequence ID" value="NZ_FNDQ01000008.1"/>
</dbReference>
<dbReference type="AlphaFoldDB" id="A0A1G8DTW0"/>
<feature type="domain" description="Signal transduction histidine kinase internal region" evidence="2">
    <location>
        <begin position="790"/>
        <end position="868"/>
    </location>
</feature>
<keyword evidence="1" id="KW-1133">Transmembrane helix</keyword>